<dbReference type="InterPro" id="IPR009057">
    <property type="entry name" value="Homeodomain-like_sf"/>
</dbReference>
<organism evidence="6 7">
    <name type="scientific">Gryllotalpicola reticulitermitis</name>
    <dbReference type="NCBI Taxonomy" id="1184153"/>
    <lineage>
        <taxon>Bacteria</taxon>
        <taxon>Bacillati</taxon>
        <taxon>Actinomycetota</taxon>
        <taxon>Actinomycetes</taxon>
        <taxon>Micrococcales</taxon>
        <taxon>Microbacteriaceae</taxon>
        <taxon>Gryllotalpicola</taxon>
    </lineage>
</organism>
<dbReference type="Pfam" id="PF00440">
    <property type="entry name" value="TetR_N"/>
    <property type="match status" value="1"/>
</dbReference>
<keyword evidence="3" id="KW-0804">Transcription</keyword>
<dbReference type="Proteomes" id="UP001595900">
    <property type="component" value="Unassembled WGS sequence"/>
</dbReference>
<evidence type="ECO:0000313" key="7">
    <source>
        <dbReference type="Proteomes" id="UP001595900"/>
    </source>
</evidence>
<dbReference type="InterPro" id="IPR049445">
    <property type="entry name" value="TetR_SbtR-like_C"/>
</dbReference>
<dbReference type="PANTHER" id="PTHR30055:SF234">
    <property type="entry name" value="HTH-TYPE TRANSCRIPTIONAL REGULATOR BETI"/>
    <property type="match status" value="1"/>
</dbReference>
<evidence type="ECO:0000256" key="3">
    <source>
        <dbReference type="ARBA" id="ARBA00023163"/>
    </source>
</evidence>
<reference evidence="7" key="1">
    <citation type="journal article" date="2019" name="Int. J. Syst. Evol. Microbiol.">
        <title>The Global Catalogue of Microorganisms (GCM) 10K type strain sequencing project: providing services to taxonomists for standard genome sequencing and annotation.</title>
        <authorList>
            <consortium name="The Broad Institute Genomics Platform"/>
            <consortium name="The Broad Institute Genome Sequencing Center for Infectious Disease"/>
            <person name="Wu L."/>
            <person name="Ma J."/>
        </authorList>
    </citation>
    <scope>NUCLEOTIDE SEQUENCE [LARGE SCALE GENOMIC DNA]</scope>
    <source>
        <strain evidence="7">CGMCC 1.10363</strain>
    </source>
</reference>
<evidence type="ECO:0000256" key="1">
    <source>
        <dbReference type="ARBA" id="ARBA00023015"/>
    </source>
</evidence>
<evidence type="ECO:0000256" key="4">
    <source>
        <dbReference type="PROSITE-ProRule" id="PRU00335"/>
    </source>
</evidence>
<gene>
    <name evidence="6" type="ORF">ACFOYW_14235</name>
</gene>
<evidence type="ECO:0000256" key="2">
    <source>
        <dbReference type="ARBA" id="ARBA00023125"/>
    </source>
</evidence>
<dbReference type="InterPro" id="IPR036271">
    <property type="entry name" value="Tet_transcr_reg_TetR-rel_C_sf"/>
</dbReference>
<comment type="caution">
    <text evidence="6">The sequence shown here is derived from an EMBL/GenBank/DDBJ whole genome shotgun (WGS) entry which is preliminary data.</text>
</comment>
<evidence type="ECO:0000259" key="5">
    <source>
        <dbReference type="PROSITE" id="PS50977"/>
    </source>
</evidence>
<evidence type="ECO:0000313" key="6">
    <source>
        <dbReference type="EMBL" id="MFC4244532.1"/>
    </source>
</evidence>
<dbReference type="PRINTS" id="PR00455">
    <property type="entry name" value="HTHTETR"/>
</dbReference>
<keyword evidence="2 4" id="KW-0238">DNA-binding</keyword>
<dbReference type="PROSITE" id="PS50977">
    <property type="entry name" value="HTH_TETR_2"/>
    <property type="match status" value="1"/>
</dbReference>
<name>A0ABV8Q970_9MICO</name>
<dbReference type="RefSeq" id="WP_390230214.1">
    <property type="nucleotide sequence ID" value="NZ_JBHSCN010000006.1"/>
</dbReference>
<dbReference type="SUPFAM" id="SSF48498">
    <property type="entry name" value="Tetracyclin repressor-like, C-terminal domain"/>
    <property type="match status" value="1"/>
</dbReference>
<dbReference type="Pfam" id="PF21597">
    <property type="entry name" value="TetR_C_43"/>
    <property type="match status" value="1"/>
</dbReference>
<dbReference type="SUPFAM" id="SSF46689">
    <property type="entry name" value="Homeodomain-like"/>
    <property type="match status" value="1"/>
</dbReference>
<sequence>MRADAEANRRRVLDAAEEVFVEQGTDASTEEVARRAGVGVGTVFRHFPTKRDLVESALLSRFDELTAQAQAAESEPDATTALFNLIATLVEHVPGKLALGHYLFGAERWSGPAKQASIELGAVIERALRRAQESGGVRDDIDVDELVFLIRGLAEPRMPGPTPDAARQRARQVVFDGLRRPHRPPIAP</sequence>
<dbReference type="EMBL" id="JBHSCN010000006">
    <property type="protein sequence ID" value="MFC4244532.1"/>
    <property type="molecule type" value="Genomic_DNA"/>
</dbReference>
<accession>A0ABV8Q970</accession>
<dbReference type="InterPro" id="IPR050109">
    <property type="entry name" value="HTH-type_TetR-like_transc_reg"/>
</dbReference>
<feature type="DNA-binding region" description="H-T-H motif" evidence="4">
    <location>
        <begin position="28"/>
        <end position="47"/>
    </location>
</feature>
<proteinExistence type="predicted"/>
<protein>
    <submittedName>
        <fullName evidence="6">TetR/AcrR family transcriptional regulator</fullName>
    </submittedName>
</protein>
<dbReference type="PANTHER" id="PTHR30055">
    <property type="entry name" value="HTH-TYPE TRANSCRIPTIONAL REGULATOR RUTR"/>
    <property type="match status" value="1"/>
</dbReference>
<feature type="domain" description="HTH tetR-type" evidence="5">
    <location>
        <begin position="6"/>
        <end position="65"/>
    </location>
</feature>
<dbReference type="InterPro" id="IPR001647">
    <property type="entry name" value="HTH_TetR"/>
</dbReference>
<dbReference type="Gene3D" id="1.10.357.10">
    <property type="entry name" value="Tetracycline Repressor, domain 2"/>
    <property type="match status" value="1"/>
</dbReference>
<keyword evidence="7" id="KW-1185">Reference proteome</keyword>
<keyword evidence="1" id="KW-0805">Transcription regulation</keyword>